<evidence type="ECO:0000256" key="1">
    <source>
        <dbReference type="ARBA" id="ARBA00004752"/>
    </source>
</evidence>
<organism evidence="15 16">
    <name type="scientific">Corynebacterium phoceense</name>
    <dbReference type="NCBI Taxonomy" id="1686286"/>
    <lineage>
        <taxon>Bacteria</taxon>
        <taxon>Bacillati</taxon>
        <taxon>Actinomycetota</taxon>
        <taxon>Actinomycetes</taxon>
        <taxon>Mycobacteriales</taxon>
        <taxon>Corynebacteriaceae</taxon>
        <taxon>Corynebacterium</taxon>
    </lineage>
</organism>
<evidence type="ECO:0000256" key="2">
    <source>
        <dbReference type="ARBA" id="ARBA00022475"/>
    </source>
</evidence>
<accession>A0A540R7G1</accession>
<dbReference type="InterPro" id="IPR050979">
    <property type="entry name" value="LD-transpeptidase"/>
</dbReference>
<dbReference type="GO" id="GO:0016746">
    <property type="term" value="F:acyltransferase activity"/>
    <property type="evidence" value="ECO:0007669"/>
    <property type="project" value="UniProtKB-KW"/>
</dbReference>
<evidence type="ECO:0000259" key="14">
    <source>
        <dbReference type="PROSITE" id="PS52029"/>
    </source>
</evidence>
<dbReference type="AlphaFoldDB" id="A0A540R7G1"/>
<dbReference type="GO" id="GO:0071972">
    <property type="term" value="F:peptidoglycan L,D-transpeptidase activity"/>
    <property type="evidence" value="ECO:0007669"/>
    <property type="project" value="TreeGrafter"/>
</dbReference>
<protein>
    <submittedName>
        <fullName evidence="15">DUF1093 domain-containing protein</fullName>
    </submittedName>
</protein>
<keyword evidence="5 13" id="KW-0133">Cell shape</keyword>
<keyword evidence="4" id="KW-0732">Signal</keyword>
<dbReference type="GO" id="GO:0005576">
    <property type="term" value="C:extracellular region"/>
    <property type="evidence" value="ECO:0007669"/>
    <property type="project" value="TreeGrafter"/>
</dbReference>
<keyword evidence="8" id="KW-0564">Palmitate</keyword>
<dbReference type="Pfam" id="PF17964">
    <property type="entry name" value="Big_10"/>
    <property type="match status" value="1"/>
</dbReference>
<evidence type="ECO:0000313" key="15">
    <source>
        <dbReference type="EMBL" id="TQE43673.1"/>
    </source>
</evidence>
<reference evidence="15 16" key="1">
    <citation type="submission" date="2019-06" db="EMBL/GenBank/DDBJ databases">
        <title>Draft genome of C. phoceense Strain 272.</title>
        <authorList>
            <person name="Pacheco L.G.C."/>
            <person name="Barberis C.M."/>
            <person name="Almuzara M.N."/>
            <person name="Traglia G.M."/>
            <person name="Santos C.S."/>
            <person name="Rocha D.J.P.G."/>
            <person name="Aguiar E.R.G.R."/>
            <person name="Vay C.A."/>
        </authorList>
    </citation>
    <scope>NUCLEOTIDE SEQUENCE [LARGE SCALE GENOMIC DNA]</scope>
    <source>
        <strain evidence="15 16">272</strain>
    </source>
</reference>
<dbReference type="PROSITE" id="PS52029">
    <property type="entry name" value="LD_TPASE"/>
    <property type="match status" value="1"/>
</dbReference>
<dbReference type="InterPro" id="IPR038063">
    <property type="entry name" value="Transpep_catalytic_dom"/>
</dbReference>
<evidence type="ECO:0000256" key="5">
    <source>
        <dbReference type="ARBA" id="ARBA00022960"/>
    </source>
</evidence>
<keyword evidence="10" id="KW-0012">Acyltransferase</keyword>
<dbReference type="InterPro" id="IPR005490">
    <property type="entry name" value="LD_TPept_cat_dom"/>
</dbReference>
<dbReference type="InterPro" id="IPR041280">
    <property type="entry name" value="Big_10"/>
</dbReference>
<dbReference type="PANTHER" id="PTHR30582:SF2">
    <property type="entry name" value="L,D-TRANSPEPTIDASE YCIB-RELATED"/>
    <property type="match status" value="1"/>
</dbReference>
<evidence type="ECO:0000256" key="7">
    <source>
        <dbReference type="ARBA" id="ARBA00023136"/>
    </source>
</evidence>
<comment type="pathway">
    <text evidence="12">Glycan biosynthesis.</text>
</comment>
<dbReference type="FunFam" id="2.40.440.10:FF:000005">
    <property type="entry name" value="L,D-transpeptidase 2"/>
    <property type="match status" value="1"/>
</dbReference>
<gene>
    <name evidence="15" type="ORF">EJK80_06325</name>
</gene>
<feature type="domain" description="L,D-TPase catalytic" evidence="14">
    <location>
        <begin position="241"/>
        <end position="367"/>
    </location>
</feature>
<dbReference type="PANTHER" id="PTHR30582">
    <property type="entry name" value="L,D-TRANSPEPTIDASE"/>
    <property type="match status" value="1"/>
</dbReference>
<dbReference type="SUPFAM" id="SSF141523">
    <property type="entry name" value="L,D-transpeptidase catalytic domain-like"/>
    <property type="match status" value="1"/>
</dbReference>
<name>A0A540R7G1_9CORY</name>
<keyword evidence="7" id="KW-0472">Membrane</keyword>
<keyword evidence="3" id="KW-0808">Transferase</keyword>
<evidence type="ECO:0000256" key="4">
    <source>
        <dbReference type="ARBA" id="ARBA00022729"/>
    </source>
</evidence>
<dbReference type="Gene3D" id="2.60.40.3780">
    <property type="match status" value="1"/>
</dbReference>
<dbReference type="UniPathway" id="UPA00219"/>
<dbReference type="GO" id="GO:0008360">
    <property type="term" value="P:regulation of cell shape"/>
    <property type="evidence" value="ECO:0007669"/>
    <property type="project" value="UniProtKB-UniRule"/>
</dbReference>
<dbReference type="GO" id="GO:0071555">
    <property type="term" value="P:cell wall organization"/>
    <property type="evidence" value="ECO:0007669"/>
    <property type="project" value="UniProtKB-UniRule"/>
</dbReference>
<comment type="pathway">
    <text evidence="1 13">Cell wall biogenesis; peptidoglycan biosynthesis.</text>
</comment>
<evidence type="ECO:0000256" key="13">
    <source>
        <dbReference type="PROSITE-ProRule" id="PRU01373"/>
    </source>
</evidence>
<proteinExistence type="predicted"/>
<keyword evidence="6 13" id="KW-0573">Peptidoglycan synthesis</keyword>
<evidence type="ECO:0000256" key="8">
    <source>
        <dbReference type="ARBA" id="ARBA00023139"/>
    </source>
</evidence>
<dbReference type="Gene3D" id="2.60.40.3710">
    <property type="match status" value="1"/>
</dbReference>
<dbReference type="EMBL" id="VHIR01000007">
    <property type="protein sequence ID" value="TQE43673.1"/>
    <property type="molecule type" value="Genomic_DNA"/>
</dbReference>
<evidence type="ECO:0000313" key="16">
    <source>
        <dbReference type="Proteomes" id="UP000318080"/>
    </source>
</evidence>
<dbReference type="STRING" id="1686286.GCA_900092335_02668"/>
<feature type="active site" description="Proton donor/acceptor" evidence="13">
    <location>
        <position position="325"/>
    </location>
</feature>
<keyword evidence="2" id="KW-1003">Cell membrane</keyword>
<dbReference type="Pfam" id="PF03734">
    <property type="entry name" value="YkuD"/>
    <property type="match status" value="1"/>
</dbReference>
<keyword evidence="9" id="KW-0449">Lipoprotein</keyword>
<dbReference type="CDD" id="cd13432">
    <property type="entry name" value="LDT_IgD_like_2"/>
    <property type="match status" value="1"/>
</dbReference>
<evidence type="ECO:0000256" key="11">
    <source>
        <dbReference type="ARBA" id="ARBA00023316"/>
    </source>
</evidence>
<evidence type="ECO:0000256" key="6">
    <source>
        <dbReference type="ARBA" id="ARBA00022984"/>
    </source>
</evidence>
<evidence type="ECO:0000256" key="9">
    <source>
        <dbReference type="ARBA" id="ARBA00023288"/>
    </source>
</evidence>
<evidence type="ECO:0000256" key="12">
    <source>
        <dbReference type="ARBA" id="ARBA00060592"/>
    </source>
</evidence>
<dbReference type="Gene3D" id="2.40.440.10">
    <property type="entry name" value="L,D-transpeptidase catalytic domain-like"/>
    <property type="match status" value="1"/>
</dbReference>
<evidence type="ECO:0000256" key="10">
    <source>
        <dbReference type="ARBA" id="ARBA00023315"/>
    </source>
</evidence>
<dbReference type="GO" id="GO:0018104">
    <property type="term" value="P:peptidoglycan-protein cross-linking"/>
    <property type="evidence" value="ECO:0007669"/>
    <property type="project" value="TreeGrafter"/>
</dbReference>
<evidence type="ECO:0000256" key="3">
    <source>
        <dbReference type="ARBA" id="ARBA00022679"/>
    </source>
</evidence>
<dbReference type="Proteomes" id="UP000318080">
    <property type="component" value="Unassembled WGS sequence"/>
</dbReference>
<sequence length="397" mass="42279">MATLTVASISLAACSSAGNGEDTSPVAEVSSVANEAHDAAASSAAQALKKAPKFSVKNNATGVSVTKPITVTSDEGDGLAKVTMTNESGGAVEGEFSEDKQTWSTTEVLGYGRTYTVTAKDKNGKSKTITFTTDSPAYTTGVGLSPLPDSTVGVGQAIGFNFSSAPEDRQAVQDAIEIETSPHVDGAFYWLSPTVLRWRPQKFWEPGTQVKVKANIYGLDMGGGLFGDADNETNFTIGDRTVSIVDDNTKTMQIWKNKKLIKTMPVSLGLEVPGRVTPNGWYTVGDQYDQLMMDSTTYGLALDAGGYQTMVDDATQLSYSGIYIHSAPWSVWAQGSQNTSHGCINVSPENAQWYLNNVTRGDVVYVKHTSGGILPATDGLGDWNMGWDEWSAGNAEQ</sequence>
<comment type="caution">
    <text evidence="15">The sequence shown here is derived from an EMBL/GenBank/DDBJ whole genome shotgun (WGS) entry which is preliminary data.</text>
</comment>
<keyword evidence="11 13" id="KW-0961">Cell wall biogenesis/degradation</keyword>
<keyword evidence="16" id="KW-1185">Reference proteome</keyword>
<feature type="active site" description="Nucleophile" evidence="13">
    <location>
        <position position="343"/>
    </location>
</feature>
<dbReference type="CDD" id="cd16913">
    <property type="entry name" value="YkuD_like"/>
    <property type="match status" value="1"/>
</dbReference>